<accession>A0A7J3I7V2</accession>
<dbReference type="InterPro" id="IPR058240">
    <property type="entry name" value="rSAM_sf"/>
</dbReference>
<dbReference type="EMBL" id="DTAI01000111">
    <property type="protein sequence ID" value="HGN36665.1"/>
    <property type="molecule type" value="Genomic_DNA"/>
</dbReference>
<evidence type="ECO:0000256" key="1">
    <source>
        <dbReference type="ARBA" id="ARBA00022723"/>
    </source>
</evidence>
<reference evidence="5" key="1">
    <citation type="journal article" date="2020" name="mSystems">
        <title>Genome- and Community-Level Interaction Insights into Carbon Utilization and Element Cycling Functions of Hydrothermarchaeota in Hydrothermal Sediment.</title>
        <authorList>
            <person name="Zhou Z."/>
            <person name="Liu Y."/>
            <person name="Xu W."/>
            <person name="Pan J."/>
            <person name="Luo Z.H."/>
            <person name="Li M."/>
        </authorList>
    </citation>
    <scope>NUCLEOTIDE SEQUENCE [LARGE SCALE GENOMIC DNA]</scope>
    <source>
        <strain evidence="5">SpSt-618</strain>
        <strain evidence="6">SpSt-657</strain>
    </source>
</reference>
<dbReference type="SUPFAM" id="SSF102114">
    <property type="entry name" value="Radical SAM enzymes"/>
    <property type="match status" value="1"/>
</dbReference>
<evidence type="ECO:0000256" key="3">
    <source>
        <dbReference type="ARBA" id="ARBA00023014"/>
    </source>
</evidence>
<dbReference type="SFLD" id="SFLDG01084">
    <property type="entry name" value="Uncharacterised_Radical_SAM_Su"/>
    <property type="match status" value="1"/>
</dbReference>
<dbReference type="GO" id="GO:0046872">
    <property type="term" value="F:metal ion binding"/>
    <property type="evidence" value="ECO:0007669"/>
    <property type="project" value="UniProtKB-KW"/>
</dbReference>
<comment type="caution">
    <text evidence="5">The sequence shown here is derived from an EMBL/GenBank/DDBJ whole genome shotgun (WGS) entry which is preliminary data.</text>
</comment>
<evidence type="ECO:0000259" key="4">
    <source>
        <dbReference type="Pfam" id="PF04055"/>
    </source>
</evidence>
<evidence type="ECO:0000313" key="5">
    <source>
        <dbReference type="EMBL" id="HGN36665.1"/>
    </source>
</evidence>
<dbReference type="Gene3D" id="3.80.30.30">
    <property type="match status" value="1"/>
</dbReference>
<dbReference type="InterPro" id="IPR040086">
    <property type="entry name" value="MJ0683-like"/>
</dbReference>
<dbReference type="Pfam" id="PF04055">
    <property type="entry name" value="Radical_SAM"/>
    <property type="match status" value="1"/>
</dbReference>
<gene>
    <name evidence="5" type="ORF">ENT87_03845</name>
    <name evidence="6" type="ORF">ENU30_02405</name>
</gene>
<dbReference type="GO" id="GO:0003824">
    <property type="term" value="F:catalytic activity"/>
    <property type="evidence" value="ECO:0007669"/>
    <property type="project" value="InterPro"/>
</dbReference>
<dbReference type="GO" id="GO:0051536">
    <property type="term" value="F:iron-sulfur cluster binding"/>
    <property type="evidence" value="ECO:0007669"/>
    <property type="project" value="UniProtKB-KW"/>
</dbReference>
<dbReference type="PANTHER" id="PTHR43432:SF6">
    <property type="entry name" value="RADICAL SAM CORE DOMAIN-CONTAINING PROTEIN"/>
    <property type="match status" value="1"/>
</dbReference>
<dbReference type="EMBL" id="DTBZ01000058">
    <property type="protein sequence ID" value="HGQ17821.1"/>
    <property type="molecule type" value="Genomic_DNA"/>
</dbReference>
<dbReference type="AlphaFoldDB" id="A0A7J3I7V2"/>
<feature type="domain" description="Radical SAM core" evidence="4">
    <location>
        <begin position="27"/>
        <end position="197"/>
    </location>
</feature>
<keyword evidence="1" id="KW-0479">Metal-binding</keyword>
<sequence length="277" mass="31931">MRFRVVEIEVRQALTKSGLPDLDYALNPYLGCGHGCLYCYAKIYTRLSEVVANWGKIIAVKKNLLDILTNEVERLKRGTVGIGTITDPYQPIEAIYRLTRSSIDILARNGFKVSIQTKNSLVVRDIDILKKYRDAVDVGLTITSADDSMMHTFEPYSSPPSARIKALKKLSESGIRTWIFYGPVIPGYNDDIEEVAKIIKLARETKSLLYIDKLRVKRFMWLDPFLKSIASRSIKYDWYRFYSSVYSLCRDMEVVCRSGFEPDKEQHNKRLDNYLVK</sequence>
<dbReference type="InterPro" id="IPR007197">
    <property type="entry name" value="rSAM"/>
</dbReference>
<keyword evidence="2" id="KW-0408">Iron</keyword>
<dbReference type="PANTHER" id="PTHR43432">
    <property type="entry name" value="SLR0285 PROTEIN"/>
    <property type="match status" value="1"/>
</dbReference>
<dbReference type="SFLD" id="SFLDS00029">
    <property type="entry name" value="Radical_SAM"/>
    <property type="match status" value="1"/>
</dbReference>
<protein>
    <submittedName>
        <fullName evidence="5">Radical SAM protein</fullName>
    </submittedName>
</protein>
<organism evidence="5">
    <name type="scientific">Ignisphaera aggregans</name>
    <dbReference type="NCBI Taxonomy" id="334771"/>
    <lineage>
        <taxon>Archaea</taxon>
        <taxon>Thermoproteota</taxon>
        <taxon>Thermoprotei</taxon>
        <taxon>Desulfurococcales</taxon>
        <taxon>Desulfurococcaceae</taxon>
        <taxon>Ignisphaera</taxon>
    </lineage>
</organism>
<name>A0A7J3I7V2_9CREN</name>
<evidence type="ECO:0000256" key="2">
    <source>
        <dbReference type="ARBA" id="ARBA00023004"/>
    </source>
</evidence>
<dbReference type="CDD" id="cd01335">
    <property type="entry name" value="Radical_SAM"/>
    <property type="match status" value="1"/>
</dbReference>
<evidence type="ECO:0000313" key="6">
    <source>
        <dbReference type="EMBL" id="HGQ17821.1"/>
    </source>
</evidence>
<proteinExistence type="predicted"/>
<keyword evidence="3" id="KW-0411">Iron-sulfur</keyword>